<dbReference type="AlphaFoldDB" id="A0A540LKV5"/>
<name>A0A540LKV5_MALBA</name>
<evidence type="ECO:0000313" key="3">
    <source>
        <dbReference type="Proteomes" id="UP000315295"/>
    </source>
</evidence>
<sequence length="95" mass="10113">MAQGSSSNSDEVVYSTGGILTRISNVAPSFGVPNQGASSSNSVMHPSLPMPVSHIQYPSPFLSTQSPRVQPQPPVYPDFSNTSLFPSNQFPIVHP</sequence>
<protein>
    <submittedName>
        <fullName evidence="2">Uncharacterized protein</fullName>
    </submittedName>
</protein>
<gene>
    <name evidence="2" type="ORF">C1H46_027365</name>
</gene>
<dbReference type="EMBL" id="VIEB01000548">
    <property type="protein sequence ID" value="TQD87090.1"/>
    <property type="molecule type" value="Genomic_DNA"/>
</dbReference>
<comment type="caution">
    <text evidence="2">The sequence shown here is derived from an EMBL/GenBank/DDBJ whole genome shotgun (WGS) entry which is preliminary data.</text>
</comment>
<proteinExistence type="predicted"/>
<keyword evidence="3" id="KW-1185">Reference proteome</keyword>
<feature type="region of interest" description="Disordered" evidence="1">
    <location>
        <begin position="59"/>
        <end position="82"/>
    </location>
</feature>
<reference evidence="2 3" key="1">
    <citation type="journal article" date="2019" name="G3 (Bethesda)">
        <title>Sequencing of a Wild Apple (Malus baccata) Genome Unravels the Differences Between Cultivated and Wild Apple Species Regarding Disease Resistance and Cold Tolerance.</title>
        <authorList>
            <person name="Chen X."/>
        </authorList>
    </citation>
    <scope>NUCLEOTIDE SEQUENCE [LARGE SCALE GENOMIC DNA]</scope>
    <source>
        <strain evidence="3">cv. Shandingzi</strain>
        <tissue evidence="2">Leaves</tissue>
    </source>
</reference>
<accession>A0A540LKV5</accession>
<evidence type="ECO:0000313" key="2">
    <source>
        <dbReference type="EMBL" id="TQD87090.1"/>
    </source>
</evidence>
<dbReference type="Proteomes" id="UP000315295">
    <property type="component" value="Unassembled WGS sequence"/>
</dbReference>
<evidence type="ECO:0000256" key="1">
    <source>
        <dbReference type="SAM" id="MobiDB-lite"/>
    </source>
</evidence>
<organism evidence="2 3">
    <name type="scientific">Malus baccata</name>
    <name type="common">Siberian crab apple</name>
    <name type="synonym">Pyrus baccata</name>
    <dbReference type="NCBI Taxonomy" id="106549"/>
    <lineage>
        <taxon>Eukaryota</taxon>
        <taxon>Viridiplantae</taxon>
        <taxon>Streptophyta</taxon>
        <taxon>Embryophyta</taxon>
        <taxon>Tracheophyta</taxon>
        <taxon>Spermatophyta</taxon>
        <taxon>Magnoliopsida</taxon>
        <taxon>eudicotyledons</taxon>
        <taxon>Gunneridae</taxon>
        <taxon>Pentapetalae</taxon>
        <taxon>rosids</taxon>
        <taxon>fabids</taxon>
        <taxon>Rosales</taxon>
        <taxon>Rosaceae</taxon>
        <taxon>Amygdaloideae</taxon>
        <taxon>Maleae</taxon>
        <taxon>Malus</taxon>
    </lineage>
</organism>